<dbReference type="Proteomes" id="UP000295132">
    <property type="component" value="Unassembled WGS sequence"/>
</dbReference>
<dbReference type="InterPro" id="IPR050833">
    <property type="entry name" value="Poly_Biosynth_Transport"/>
</dbReference>
<feature type="transmembrane region" description="Helical" evidence="6">
    <location>
        <begin position="355"/>
        <end position="374"/>
    </location>
</feature>
<feature type="transmembrane region" description="Helical" evidence="6">
    <location>
        <begin position="41"/>
        <end position="62"/>
    </location>
</feature>
<feature type="transmembrane region" description="Helical" evidence="6">
    <location>
        <begin position="286"/>
        <end position="308"/>
    </location>
</feature>
<dbReference type="GO" id="GO:0005886">
    <property type="term" value="C:plasma membrane"/>
    <property type="evidence" value="ECO:0007669"/>
    <property type="project" value="UniProtKB-SubCell"/>
</dbReference>
<comment type="caution">
    <text evidence="7">The sequence shown here is derived from an EMBL/GenBank/DDBJ whole genome shotgun (WGS) entry which is preliminary data.</text>
</comment>
<keyword evidence="3 6" id="KW-0812">Transmembrane</keyword>
<evidence type="ECO:0000256" key="5">
    <source>
        <dbReference type="ARBA" id="ARBA00023136"/>
    </source>
</evidence>
<evidence type="ECO:0000256" key="1">
    <source>
        <dbReference type="ARBA" id="ARBA00004651"/>
    </source>
</evidence>
<keyword evidence="5 6" id="KW-0472">Membrane</keyword>
<feature type="transmembrane region" description="Helical" evidence="6">
    <location>
        <begin position="83"/>
        <end position="108"/>
    </location>
</feature>
<dbReference type="Pfam" id="PF01943">
    <property type="entry name" value="Polysacc_synt"/>
    <property type="match status" value="1"/>
</dbReference>
<evidence type="ECO:0000313" key="8">
    <source>
        <dbReference type="Proteomes" id="UP000295132"/>
    </source>
</evidence>
<dbReference type="PANTHER" id="PTHR30250:SF11">
    <property type="entry name" value="O-ANTIGEN TRANSPORTER-RELATED"/>
    <property type="match status" value="1"/>
</dbReference>
<evidence type="ECO:0000256" key="6">
    <source>
        <dbReference type="SAM" id="Phobius"/>
    </source>
</evidence>
<keyword evidence="2" id="KW-1003">Cell membrane</keyword>
<dbReference type="EMBL" id="SMYO01000002">
    <property type="protein sequence ID" value="TDK64133.1"/>
    <property type="molecule type" value="Genomic_DNA"/>
</dbReference>
<organism evidence="7 8">
    <name type="scientific">Bacillus salipaludis</name>
    <dbReference type="NCBI Taxonomy" id="2547811"/>
    <lineage>
        <taxon>Bacteria</taxon>
        <taxon>Bacillati</taxon>
        <taxon>Bacillota</taxon>
        <taxon>Bacilli</taxon>
        <taxon>Bacillales</taxon>
        <taxon>Bacillaceae</taxon>
        <taxon>Bacillus</taxon>
    </lineage>
</organism>
<evidence type="ECO:0000256" key="2">
    <source>
        <dbReference type="ARBA" id="ARBA00022475"/>
    </source>
</evidence>
<comment type="subcellular location">
    <subcellularLocation>
        <location evidence="1">Cell membrane</location>
        <topology evidence="1">Multi-pass membrane protein</topology>
    </subcellularLocation>
</comment>
<evidence type="ECO:0000313" key="7">
    <source>
        <dbReference type="EMBL" id="TDK64133.1"/>
    </source>
</evidence>
<feature type="transmembrane region" description="Helical" evidence="6">
    <location>
        <begin position="172"/>
        <end position="191"/>
    </location>
</feature>
<reference evidence="7 8" key="1">
    <citation type="submission" date="2019-03" db="EMBL/GenBank/DDBJ databases">
        <title>Bacillus niacini sp. nov. a Nicotinate-Metabolizing Mesophile Isolated from Soil.</title>
        <authorList>
            <person name="Zhang G."/>
        </authorList>
    </citation>
    <scope>NUCLEOTIDE SEQUENCE [LARGE SCALE GENOMIC DNA]</scope>
    <source>
        <strain evidence="7 8">WN066</strain>
    </source>
</reference>
<feature type="transmembrane region" description="Helical" evidence="6">
    <location>
        <begin position="203"/>
        <end position="224"/>
    </location>
</feature>
<feature type="transmembrane region" description="Helical" evidence="6">
    <location>
        <begin position="147"/>
        <end position="166"/>
    </location>
</feature>
<feature type="transmembrane region" description="Helical" evidence="6">
    <location>
        <begin position="244"/>
        <end position="266"/>
    </location>
</feature>
<proteinExistence type="predicted"/>
<dbReference type="AlphaFoldDB" id="A0A4R5VY32"/>
<protein>
    <submittedName>
        <fullName evidence="7">Uncharacterized protein</fullName>
    </submittedName>
</protein>
<keyword evidence="4 6" id="KW-1133">Transmembrane helix</keyword>
<dbReference type="PANTHER" id="PTHR30250">
    <property type="entry name" value="PST FAMILY PREDICTED COLANIC ACID TRANSPORTER"/>
    <property type="match status" value="1"/>
</dbReference>
<dbReference type="InterPro" id="IPR002797">
    <property type="entry name" value="Polysacc_synth"/>
</dbReference>
<feature type="transmembrane region" description="Helical" evidence="6">
    <location>
        <begin position="12"/>
        <end position="29"/>
    </location>
</feature>
<feature type="transmembrane region" description="Helical" evidence="6">
    <location>
        <begin position="442"/>
        <end position="462"/>
    </location>
</feature>
<feature type="transmembrane region" description="Helical" evidence="6">
    <location>
        <begin position="328"/>
        <end position="348"/>
    </location>
</feature>
<feature type="transmembrane region" description="Helical" evidence="6">
    <location>
        <begin position="415"/>
        <end position="436"/>
    </location>
</feature>
<evidence type="ECO:0000256" key="4">
    <source>
        <dbReference type="ARBA" id="ARBA00022989"/>
    </source>
</evidence>
<dbReference type="RefSeq" id="WP_133333073.1">
    <property type="nucleotide sequence ID" value="NZ_SMYO01000002.1"/>
</dbReference>
<sequence length="475" mass="54772">MSKLVKDSSLMFLSTLLSALFQFGVGIYLSNKLGPLKYGIWLTISLIFIYGQLLHFGVINAINREIPQEFGRGNFSRVREIRSVALTWMFVPCSLSVIALIIICFINLEQTIKIYFALAILIVPIQQLMSFYRILFLTVDDFKQVSINQLLIGPIQQMLILLFVIVFDFYGLFIGIYVSSFIAIIILYNRLPEKVGLCWNWKLVKYLISFGAPILIIGLSWNLFTTLDRIMISSMLGAKFLGYYGISIFVFQGLMMFPQVISQVLYPKIGYKFGKDGLNGGLIQSINNVSTILSLSTPYLLAIIYYLLPYFVKYFMPKYNEGIESATIIAIGLFPLVIISVYTVYLNSSHKHKKYLSYLFIGILTNSFLNFLFIKFKFEIVGVSFATSISNLIYSFLIINFCLNDFNFSFKKKVGQLFLNYCPFITLVIIIVFMKTFNLNNIFSLLFWIILYTCVLIFFLRLRKIKLIKMFKETF</sequence>
<gene>
    <name evidence="7" type="ORF">E2K98_04515</name>
</gene>
<accession>A0A4R5VY32</accession>
<feature type="transmembrane region" description="Helical" evidence="6">
    <location>
        <begin position="380"/>
        <end position="403"/>
    </location>
</feature>
<feature type="transmembrane region" description="Helical" evidence="6">
    <location>
        <begin position="114"/>
        <end position="135"/>
    </location>
</feature>
<name>A0A4R5VY32_9BACI</name>
<evidence type="ECO:0000256" key="3">
    <source>
        <dbReference type="ARBA" id="ARBA00022692"/>
    </source>
</evidence>